<dbReference type="GO" id="GO:0009289">
    <property type="term" value="C:pilus"/>
    <property type="evidence" value="ECO:0007669"/>
    <property type="project" value="InterPro"/>
</dbReference>
<evidence type="ECO:0000313" key="5">
    <source>
        <dbReference type="Proteomes" id="UP000001726"/>
    </source>
</evidence>
<dbReference type="Proteomes" id="UP000001726">
    <property type="component" value="Chromosome"/>
</dbReference>
<dbReference type="OrthoDB" id="6515973at2"/>
<dbReference type="eggNOG" id="ENOG5033R27">
    <property type="taxonomic scope" value="Bacteria"/>
</dbReference>
<reference evidence="4 5" key="1">
    <citation type="journal article" date="2008" name="Environ. Microbiol.">
        <title>The genome of Erwinia tasmaniensis strain Et1/99, a non-pathogenic bacterium in the genus Erwinia.</title>
        <authorList>
            <person name="Kube M."/>
            <person name="Migdoll A.M."/>
            <person name="Mueller I."/>
            <person name="Kuhl H."/>
            <person name="Beck A."/>
            <person name="Reinhardt R."/>
            <person name="Geider K."/>
        </authorList>
    </citation>
    <scope>NUCLEOTIDE SEQUENCE [LARGE SCALE GENOMIC DNA]</scope>
    <source>
        <strain evidence="5">DSM 17950 / CFBP 7177 / CIP 109463 / NCPPB 4357 / Et1/99</strain>
    </source>
</reference>
<dbReference type="KEGG" id="eta:ETA_01660"/>
<sequence>MKKLTCMLLAASLLPIEGLAWNTPGQDFSGELNMGGVVTSTRNPWQWQLGEGAGNLDAASPVSRGNERLIKVAVPALKILLGKTTLTTPAGREGLAPRVIFGRGAEGFSLTWKEPGVSQVTLPVMGDENLQAGTFSFHMTAAALLRRTADGQALVAGLYDDVNGNGLPEQAWVADPEQTERLLSKMFAGEGPVWLQGASVSGTTALSQFANADFRQIDGVYGAQMVAGSGELRLKGELPPRWQVSLPVSVEYQ</sequence>
<dbReference type="Pfam" id="PF02432">
    <property type="entry name" value="Fimbrial_K88"/>
    <property type="match status" value="1"/>
</dbReference>
<keyword evidence="1 3" id="KW-0732">Signal</keyword>
<keyword evidence="5" id="KW-1185">Reference proteome</keyword>
<dbReference type="RefSeq" id="WP_012439933.1">
    <property type="nucleotide sequence ID" value="NC_010694.1"/>
</dbReference>
<name>B2VI84_ERWT9</name>
<gene>
    <name evidence="4" type="primary">faeI</name>
    <name evidence="4" type="ordered locus">ETA_01660</name>
</gene>
<dbReference type="EMBL" id="CU468135">
    <property type="protein sequence ID" value="CAO95212.1"/>
    <property type="molecule type" value="Genomic_DNA"/>
</dbReference>
<evidence type="ECO:0000256" key="1">
    <source>
        <dbReference type="ARBA" id="ARBA00022729"/>
    </source>
</evidence>
<dbReference type="STRING" id="465817.ETA_01660"/>
<dbReference type="GO" id="GO:0007155">
    <property type="term" value="P:cell adhesion"/>
    <property type="evidence" value="ECO:0007669"/>
    <property type="project" value="InterPro"/>
</dbReference>
<evidence type="ECO:0000256" key="3">
    <source>
        <dbReference type="SAM" id="SignalP"/>
    </source>
</evidence>
<dbReference type="AlphaFoldDB" id="B2VI84"/>
<dbReference type="HOGENOM" id="CLU_1092993_0_0_6"/>
<comment type="similarity">
    <text evidence="2">Belongs to the fimbrial K88 protein family.</text>
</comment>
<feature type="signal peptide" evidence="3">
    <location>
        <begin position="1"/>
        <end position="20"/>
    </location>
</feature>
<protein>
    <submittedName>
        <fullName evidence="4">K88 minor fimbrial subunit FaeI</fullName>
    </submittedName>
</protein>
<proteinExistence type="inferred from homology"/>
<evidence type="ECO:0000313" key="4">
    <source>
        <dbReference type="EMBL" id="CAO95212.1"/>
    </source>
</evidence>
<dbReference type="InterPro" id="IPR003467">
    <property type="entry name" value="Fimbrial_K88_FaeH"/>
</dbReference>
<feature type="chain" id="PRO_5002784057" evidence="3">
    <location>
        <begin position="21"/>
        <end position="253"/>
    </location>
</feature>
<accession>B2VI84</accession>
<evidence type="ECO:0000256" key="2">
    <source>
        <dbReference type="ARBA" id="ARBA00049989"/>
    </source>
</evidence>
<organism evidence="4 5">
    <name type="scientific">Erwinia tasmaniensis (strain DSM 17950 / CFBP 7177 / CIP 109463 / NCPPB 4357 / Et1/99)</name>
    <dbReference type="NCBI Taxonomy" id="465817"/>
    <lineage>
        <taxon>Bacteria</taxon>
        <taxon>Pseudomonadati</taxon>
        <taxon>Pseudomonadota</taxon>
        <taxon>Gammaproteobacteria</taxon>
        <taxon>Enterobacterales</taxon>
        <taxon>Erwiniaceae</taxon>
        <taxon>Erwinia</taxon>
    </lineage>
</organism>